<evidence type="ECO:0000256" key="2">
    <source>
        <dbReference type="ARBA" id="ARBA00022908"/>
    </source>
</evidence>
<dbReference type="Proteomes" id="UP000215214">
    <property type="component" value="Chromosome TJEJU"/>
</dbReference>
<dbReference type="RefSeq" id="WP_095069354.1">
    <property type="nucleotide sequence ID" value="NZ_LT899436.1"/>
</dbReference>
<dbReference type="InterPro" id="IPR044068">
    <property type="entry name" value="CB"/>
</dbReference>
<comment type="similarity">
    <text evidence="1">Belongs to the 'phage' integrase family.</text>
</comment>
<keyword evidence="2" id="KW-0229">DNA integration</keyword>
<protein>
    <submittedName>
        <fullName evidence="8">Site-specific recombinase, phage integrase family</fullName>
    </submittedName>
</protein>
<evidence type="ECO:0000256" key="3">
    <source>
        <dbReference type="ARBA" id="ARBA00023125"/>
    </source>
</evidence>
<dbReference type="GO" id="GO:0015074">
    <property type="term" value="P:DNA integration"/>
    <property type="evidence" value="ECO:0007669"/>
    <property type="project" value="UniProtKB-KW"/>
</dbReference>
<dbReference type="OrthoDB" id="9806835at2"/>
<evidence type="ECO:0000313" key="9">
    <source>
        <dbReference type="Proteomes" id="UP000215214"/>
    </source>
</evidence>
<dbReference type="PANTHER" id="PTHR30349">
    <property type="entry name" value="PHAGE INTEGRASE-RELATED"/>
    <property type="match status" value="1"/>
</dbReference>
<evidence type="ECO:0000259" key="7">
    <source>
        <dbReference type="PROSITE" id="PS51900"/>
    </source>
</evidence>
<dbReference type="PROSITE" id="PS51900">
    <property type="entry name" value="CB"/>
    <property type="match status" value="1"/>
</dbReference>
<dbReference type="CDD" id="cd00397">
    <property type="entry name" value="DNA_BRE_C"/>
    <property type="match status" value="1"/>
</dbReference>
<organism evidence="8 9">
    <name type="scientific">Tenacibaculum jejuense</name>
    <dbReference type="NCBI Taxonomy" id="584609"/>
    <lineage>
        <taxon>Bacteria</taxon>
        <taxon>Pseudomonadati</taxon>
        <taxon>Bacteroidota</taxon>
        <taxon>Flavobacteriia</taxon>
        <taxon>Flavobacteriales</taxon>
        <taxon>Flavobacteriaceae</taxon>
        <taxon>Tenacibaculum</taxon>
    </lineage>
</organism>
<sequence length="426" mass="49714">MSFFFDILQTAYASAYKDGLKKKYNTPKIYHGGKTFDLSKRWYVYYSYAHPQLKNKDGSPVMVRQPPLTMSINRDYKTKEERLYHLGVLREVVLELLKDGYSPYKNNFQLTSESLQYTANDALDYALDLKNSTLSDTSKADYKSRCNQFKKYLEQNHLADQSILSVTRQVVNTYLESIVKKSSARNRNNTRIVLSALFGELVDSQVIPKNVVESIKVLDTKSASHNTYPLEVLEGLFTYMKENDPLLLLFVKFVSYNFLRPIEVCRLKLKDIVLSQKLLMVQTKNKKKGRKTKIIPNIVIDEIKSFDFSTQEYFLFTPTGIGAWEAKETSRRDYFTTRFRKVKKRYNEHLKKEGKSIQLGSEYTVYSFRHTFITLLFRKLRKEFSYTETCDQLMLITGHSTLKALKEYLKDIDAELPEDYSGLLVI</sequence>
<dbReference type="PANTHER" id="PTHR30349:SF41">
    <property type="entry name" value="INTEGRASE_RECOMBINASE PROTEIN MJ0367-RELATED"/>
    <property type="match status" value="1"/>
</dbReference>
<accession>A0A238U5K3</accession>
<keyword evidence="4" id="KW-0233">DNA recombination</keyword>
<dbReference type="InterPro" id="IPR010998">
    <property type="entry name" value="Integrase_recombinase_N"/>
</dbReference>
<keyword evidence="3 5" id="KW-0238">DNA-binding</keyword>
<dbReference type="SUPFAM" id="SSF56349">
    <property type="entry name" value="DNA breaking-rejoining enzymes"/>
    <property type="match status" value="1"/>
</dbReference>
<feature type="domain" description="Core-binding (CB)" evidence="7">
    <location>
        <begin position="117"/>
        <end position="202"/>
    </location>
</feature>
<dbReference type="KEGG" id="tje:TJEJU_0638"/>
<dbReference type="InterPro" id="IPR011010">
    <property type="entry name" value="DNA_brk_join_enz"/>
</dbReference>
<reference evidence="8 9" key="1">
    <citation type="submission" date="2017-07" db="EMBL/GenBank/DDBJ databases">
        <authorList>
            <person name="Sun Z.S."/>
            <person name="Albrecht U."/>
            <person name="Echele G."/>
            <person name="Lee C.C."/>
        </authorList>
    </citation>
    <scope>NUCLEOTIDE SEQUENCE [LARGE SCALE GENOMIC DNA]</scope>
    <source>
        <strain evidence="9">type strain: KCTC 22618</strain>
    </source>
</reference>
<dbReference type="PROSITE" id="PS51898">
    <property type="entry name" value="TYR_RECOMBINASE"/>
    <property type="match status" value="1"/>
</dbReference>
<evidence type="ECO:0000313" key="8">
    <source>
        <dbReference type="EMBL" id="SNR14417.1"/>
    </source>
</evidence>
<keyword evidence="9" id="KW-1185">Reference proteome</keyword>
<proteinExistence type="inferred from homology"/>
<dbReference type="AlphaFoldDB" id="A0A238U5K3"/>
<gene>
    <name evidence="8" type="ORF">TJEJU_0638</name>
</gene>
<evidence type="ECO:0000256" key="4">
    <source>
        <dbReference type="ARBA" id="ARBA00023172"/>
    </source>
</evidence>
<dbReference type="GO" id="GO:0003677">
    <property type="term" value="F:DNA binding"/>
    <property type="evidence" value="ECO:0007669"/>
    <property type="project" value="UniProtKB-UniRule"/>
</dbReference>
<dbReference type="EMBL" id="LT899436">
    <property type="protein sequence ID" value="SNR14417.1"/>
    <property type="molecule type" value="Genomic_DNA"/>
</dbReference>
<name>A0A238U5K3_9FLAO</name>
<evidence type="ECO:0000256" key="5">
    <source>
        <dbReference type="PROSITE-ProRule" id="PRU01248"/>
    </source>
</evidence>
<dbReference type="Gene3D" id="1.10.150.130">
    <property type="match status" value="1"/>
</dbReference>
<dbReference type="Gene3D" id="1.10.443.10">
    <property type="entry name" value="Intergrase catalytic core"/>
    <property type="match status" value="1"/>
</dbReference>
<dbReference type="InterPro" id="IPR050090">
    <property type="entry name" value="Tyrosine_recombinase_XerCD"/>
</dbReference>
<evidence type="ECO:0000259" key="6">
    <source>
        <dbReference type="PROSITE" id="PS51898"/>
    </source>
</evidence>
<feature type="domain" description="Tyr recombinase" evidence="6">
    <location>
        <begin position="223"/>
        <end position="421"/>
    </location>
</feature>
<dbReference type="InterPro" id="IPR013762">
    <property type="entry name" value="Integrase-like_cat_sf"/>
</dbReference>
<evidence type="ECO:0000256" key="1">
    <source>
        <dbReference type="ARBA" id="ARBA00008857"/>
    </source>
</evidence>
<dbReference type="InterPro" id="IPR002104">
    <property type="entry name" value="Integrase_catalytic"/>
</dbReference>
<dbReference type="GO" id="GO:0006310">
    <property type="term" value="P:DNA recombination"/>
    <property type="evidence" value="ECO:0007669"/>
    <property type="project" value="UniProtKB-KW"/>
</dbReference>